<dbReference type="OrthoDB" id="274140at2"/>
<dbReference type="AlphaFoldDB" id="A0A2Z3HC53"/>
<dbReference type="Proteomes" id="UP000245802">
    <property type="component" value="Chromosome"/>
</dbReference>
<evidence type="ECO:0000313" key="3">
    <source>
        <dbReference type="Proteomes" id="UP000245802"/>
    </source>
</evidence>
<dbReference type="InterPro" id="IPR011335">
    <property type="entry name" value="Restrct_endonuc-II-like"/>
</dbReference>
<evidence type="ECO:0000259" key="1">
    <source>
        <dbReference type="Pfam" id="PF05685"/>
    </source>
</evidence>
<proteinExistence type="predicted"/>
<gene>
    <name evidence="2" type="ORF">C1280_32850</name>
</gene>
<keyword evidence="3" id="KW-1185">Reference proteome</keyword>
<dbReference type="KEGG" id="gog:C1280_32850"/>
<reference evidence="2 3" key="1">
    <citation type="submission" date="2018-01" db="EMBL/GenBank/DDBJ databases">
        <title>G. obscuriglobus.</title>
        <authorList>
            <person name="Franke J."/>
            <person name="Blomberg W."/>
            <person name="Selmecki A."/>
        </authorList>
    </citation>
    <scope>NUCLEOTIDE SEQUENCE [LARGE SCALE GENOMIC DNA]</scope>
    <source>
        <strain evidence="2 3">DSM 5831</strain>
    </source>
</reference>
<sequence length="223" mass="24711">MVSASGEASASPLHFRRRDMPVVIYDPVYEKHVRAERERLFPNPRDEVWDGVLVMAPLANNEHQLLVMGLCYAFASVVDRDGGDAVLPGCNVSDRDRGWTENYREPDVAVYLASNSAKNSDTHWVGGPDVAVEVVSPGENPRLKLDFYAQVSTRELLIVERDPWAVERYQLRGGKLVLVETADAANGTVLTSSVLPLTFELRAGATRPVIRIVHTQTGQIWTA</sequence>
<dbReference type="Gene3D" id="3.90.1570.10">
    <property type="entry name" value="tt1808, chain A"/>
    <property type="match status" value="1"/>
</dbReference>
<dbReference type="EMBL" id="CP025958">
    <property type="protein sequence ID" value="AWM41316.1"/>
    <property type="molecule type" value="Genomic_DNA"/>
</dbReference>
<feature type="domain" description="Putative restriction endonuclease" evidence="1">
    <location>
        <begin position="42"/>
        <end position="201"/>
    </location>
</feature>
<dbReference type="Pfam" id="PF05685">
    <property type="entry name" value="Uma2"/>
    <property type="match status" value="1"/>
</dbReference>
<dbReference type="InterPro" id="IPR012296">
    <property type="entry name" value="Nuclease_put_TT1808"/>
</dbReference>
<dbReference type="SUPFAM" id="SSF52980">
    <property type="entry name" value="Restriction endonuclease-like"/>
    <property type="match status" value="1"/>
</dbReference>
<name>A0A2Z3HC53_9BACT</name>
<protein>
    <recommendedName>
        <fullName evidence="1">Putative restriction endonuclease domain-containing protein</fullName>
    </recommendedName>
</protein>
<organism evidence="2 3">
    <name type="scientific">Gemmata obscuriglobus</name>
    <dbReference type="NCBI Taxonomy" id="114"/>
    <lineage>
        <taxon>Bacteria</taxon>
        <taxon>Pseudomonadati</taxon>
        <taxon>Planctomycetota</taxon>
        <taxon>Planctomycetia</taxon>
        <taxon>Gemmatales</taxon>
        <taxon>Gemmataceae</taxon>
        <taxon>Gemmata</taxon>
    </lineage>
</organism>
<accession>A0A2Z3HC53</accession>
<evidence type="ECO:0000313" key="2">
    <source>
        <dbReference type="EMBL" id="AWM41316.1"/>
    </source>
</evidence>
<dbReference type="InterPro" id="IPR008538">
    <property type="entry name" value="Uma2"/>
</dbReference>
<dbReference type="CDD" id="cd06260">
    <property type="entry name" value="DUF820-like"/>
    <property type="match status" value="1"/>
</dbReference>